<evidence type="ECO:0000313" key="3">
    <source>
        <dbReference type="Proteomes" id="UP000442535"/>
    </source>
</evidence>
<dbReference type="EMBL" id="VUMY01000017">
    <property type="protein sequence ID" value="MST50349.1"/>
    <property type="molecule type" value="Genomic_DNA"/>
</dbReference>
<proteinExistence type="predicted"/>
<dbReference type="InterPro" id="IPR004347">
    <property type="entry name" value="Pup_ligase/deamidase"/>
</dbReference>
<keyword evidence="3" id="KW-1185">Reference proteome</keyword>
<dbReference type="GO" id="GO:0016811">
    <property type="term" value="F:hydrolase activity, acting on carbon-nitrogen (but not peptide) bonds, in linear amides"/>
    <property type="evidence" value="ECO:0007669"/>
    <property type="project" value="TreeGrafter"/>
</dbReference>
<accession>A0A7K0K4H4</accession>
<dbReference type="Pfam" id="PF03136">
    <property type="entry name" value="Pup_ligase"/>
    <property type="match status" value="1"/>
</dbReference>
<name>A0A7K0K4H4_9ACTO</name>
<dbReference type="Proteomes" id="UP000442535">
    <property type="component" value="Unassembled WGS sequence"/>
</dbReference>
<dbReference type="GO" id="GO:0005524">
    <property type="term" value="F:ATP binding"/>
    <property type="evidence" value="ECO:0007669"/>
    <property type="project" value="TreeGrafter"/>
</dbReference>
<feature type="region of interest" description="Disordered" evidence="1">
    <location>
        <begin position="64"/>
        <end position="93"/>
    </location>
</feature>
<gene>
    <name evidence="2" type="ORF">FYJ63_08935</name>
</gene>
<evidence type="ECO:0000313" key="2">
    <source>
        <dbReference type="EMBL" id="MST50349.1"/>
    </source>
</evidence>
<dbReference type="GO" id="GO:0000502">
    <property type="term" value="C:proteasome complex"/>
    <property type="evidence" value="ECO:0007669"/>
    <property type="project" value="UniProtKB-KW"/>
</dbReference>
<dbReference type="GO" id="GO:0019941">
    <property type="term" value="P:modification-dependent protein catabolic process"/>
    <property type="evidence" value="ECO:0007669"/>
    <property type="project" value="InterPro"/>
</dbReference>
<dbReference type="PANTHER" id="PTHR42307:SF2">
    <property type="entry name" value="PUP DEAMIDASE_DEPUPYLASE"/>
    <property type="match status" value="1"/>
</dbReference>
<comment type="caution">
    <text evidence="2">The sequence shown here is derived from an EMBL/GenBank/DDBJ whole genome shotgun (WGS) entry which is preliminary data.</text>
</comment>
<protein>
    <submittedName>
        <fullName evidence="2">Proteasome accessory factor PafA2 family protein</fullName>
    </submittedName>
</protein>
<dbReference type="AlphaFoldDB" id="A0A7K0K4H4"/>
<dbReference type="GO" id="GO:0008233">
    <property type="term" value="F:peptidase activity"/>
    <property type="evidence" value="ECO:0007669"/>
    <property type="project" value="TreeGrafter"/>
</dbReference>
<dbReference type="GO" id="GO:0070490">
    <property type="term" value="P:protein pupylation"/>
    <property type="evidence" value="ECO:0007669"/>
    <property type="project" value="TreeGrafter"/>
</dbReference>
<keyword evidence="2" id="KW-0647">Proteasome</keyword>
<sequence>MPASPVESRFSSPALAVATAKAVRAWQSTLRPDGRAIAWDWAGENPLQDLRGTHLERASAHPSLLTDDPHAFAPSGDTDRPVEGTAVDRGELGDLSSPMMTNVVMTNGGRFYVDHAHPEYSSPEVLTSLEAVTWDVAGEHLARVAMERAAKMGHDVLLYKNNTDSKGSSYGSHENYQVARAIPFETLRDYLVPFLATRPVICGAGRVGLGQKSEKPGFQISQRADFIADLVGLQTTFNRPIVNTRDEPHAGSQWRRFHVINGDANRFQGSILAKVASTRAWLAALEIATKYHREFPLQGLFFTSDPVEAVWQISRDIDFETKLPCNDGRERSSVAWQLEAAERTGEFLAEFPETELADEALKDVATWIETAKMLNGGEAEGRVEWVAKRALLAKLASRLRGGWEDPKLAALDIQWADLRKGHSPVDKLQGYLEEVVGRCAVIIATVEPPDSTRATVRGQAVKSRKDLIAASWDSLVVDDSGQWRRLTLGEPAATLAETVGGERR</sequence>
<organism evidence="2 3">
    <name type="scientific">Mobiluncus porci</name>
    <dbReference type="NCBI Taxonomy" id="2652278"/>
    <lineage>
        <taxon>Bacteria</taxon>
        <taxon>Bacillati</taxon>
        <taxon>Actinomycetota</taxon>
        <taxon>Actinomycetes</taxon>
        <taxon>Actinomycetales</taxon>
        <taxon>Actinomycetaceae</taxon>
        <taxon>Mobiluncus</taxon>
    </lineage>
</organism>
<feature type="compositionally biased region" description="Basic and acidic residues" evidence="1">
    <location>
        <begin position="77"/>
        <end position="92"/>
    </location>
</feature>
<dbReference type="GO" id="GO:0010498">
    <property type="term" value="P:proteasomal protein catabolic process"/>
    <property type="evidence" value="ECO:0007669"/>
    <property type="project" value="InterPro"/>
</dbReference>
<evidence type="ECO:0000256" key="1">
    <source>
        <dbReference type="SAM" id="MobiDB-lite"/>
    </source>
</evidence>
<dbReference type="PANTHER" id="PTHR42307">
    <property type="entry name" value="PUP DEAMIDASE/DEPUPYLASE"/>
    <property type="match status" value="1"/>
</dbReference>
<reference evidence="2 3" key="1">
    <citation type="submission" date="2019-08" db="EMBL/GenBank/DDBJ databases">
        <title>In-depth cultivation of the pig gut microbiome towards novel bacterial diversity and tailored functional studies.</title>
        <authorList>
            <person name="Wylensek D."/>
            <person name="Hitch T.C.A."/>
            <person name="Clavel T."/>
        </authorList>
    </citation>
    <scope>NUCLEOTIDE SEQUENCE [LARGE SCALE GENOMIC DNA]</scope>
    <source>
        <strain evidence="2 3">RF-GAM-744-WT-7</strain>
    </source>
</reference>